<dbReference type="GO" id="GO:0003824">
    <property type="term" value="F:catalytic activity"/>
    <property type="evidence" value="ECO:0007669"/>
    <property type="project" value="InterPro"/>
</dbReference>
<feature type="domain" description="HIT" evidence="4">
    <location>
        <begin position="1"/>
        <end position="107"/>
    </location>
</feature>
<reference evidence="5" key="1">
    <citation type="submission" date="2022-10" db="EMBL/GenBank/DDBJ databases">
        <title>Vagococcus sp. isolated from poultry meat.</title>
        <authorList>
            <person name="Johansson P."/>
            <person name="Bjorkroth J."/>
        </authorList>
    </citation>
    <scope>NUCLEOTIDE SEQUENCE</scope>
    <source>
        <strain evidence="5">STAA11</strain>
    </source>
</reference>
<evidence type="ECO:0000256" key="3">
    <source>
        <dbReference type="PROSITE-ProRule" id="PRU00464"/>
    </source>
</evidence>
<organism evidence="5 6">
    <name type="scientific">Vagococcus intermedius</name>
    <dbReference type="NCBI Taxonomy" id="2991418"/>
    <lineage>
        <taxon>Bacteria</taxon>
        <taxon>Bacillati</taxon>
        <taxon>Bacillota</taxon>
        <taxon>Bacilli</taxon>
        <taxon>Lactobacillales</taxon>
        <taxon>Enterococcaceae</taxon>
        <taxon>Vagococcus</taxon>
    </lineage>
</organism>
<dbReference type="Pfam" id="PF01230">
    <property type="entry name" value="HIT"/>
    <property type="match status" value="1"/>
</dbReference>
<dbReference type="RefSeq" id="WP_275469407.1">
    <property type="nucleotide sequence ID" value="NZ_CP110232.1"/>
</dbReference>
<dbReference type="PRINTS" id="PR00332">
    <property type="entry name" value="HISTRIAD"/>
</dbReference>
<evidence type="ECO:0000313" key="6">
    <source>
        <dbReference type="Proteomes" id="UP001179647"/>
    </source>
</evidence>
<keyword evidence="6" id="KW-1185">Reference proteome</keyword>
<evidence type="ECO:0000259" key="4">
    <source>
        <dbReference type="PROSITE" id="PS51084"/>
    </source>
</evidence>
<sequence>MGYCLFCAKTSAILLENKTCLAFYDKFPVSEGHLLIIPKIHRQDYFDLTPREQQDMADLLGQAKILLDKKFQPAGYNIGLNCGEVAGQTIYHCHCHVIPRYKGDCEQPKGGVRGVIPNKMAY</sequence>
<dbReference type="SUPFAM" id="SSF54197">
    <property type="entry name" value="HIT-like"/>
    <property type="match status" value="1"/>
</dbReference>
<gene>
    <name evidence="5" type="ORF">OL234_01495</name>
</gene>
<dbReference type="InterPro" id="IPR011146">
    <property type="entry name" value="HIT-like"/>
</dbReference>
<protein>
    <submittedName>
        <fullName evidence="5">HIT family protein</fullName>
    </submittedName>
</protein>
<name>A0AAF0I9N4_9ENTE</name>
<dbReference type="PANTHER" id="PTHR42997">
    <property type="entry name" value="HIT FAMILY HYDROLASE"/>
    <property type="match status" value="1"/>
</dbReference>
<dbReference type="EMBL" id="CP110232">
    <property type="protein sequence ID" value="WEG73607.1"/>
    <property type="molecule type" value="Genomic_DNA"/>
</dbReference>
<dbReference type="PANTHER" id="PTHR42997:SF1">
    <property type="entry name" value="AP-4-A PHOSPHORYLASE"/>
    <property type="match status" value="1"/>
</dbReference>
<proteinExistence type="predicted"/>
<evidence type="ECO:0000256" key="2">
    <source>
        <dbReference type="PIRSR" id="PIRSR601310-3"/>
    </source>
</evidence>
<accession>A0AAF0I9N4</accession>
<feature type="short sequence motif" description="Histidine triad motif" evidence="2 3">
    <location>
        <begin position="92"/>
        <end position="96"/>
    </location>
</feature>
<dbReference type="InterPro" id="IPR036265">
    <property type="entry name" value="HIT-like_sf"/>
</dbReference>
<dbReference type="InterPro" id="IPR001310">
    <property type="entry name" value="Histidine_triad_HIT"/>
</dbReference>
<evidence type="ECO:0000256" key="1">
    <source>
        <dbReference type="PIRSR" id="PIRSR601310-1"/>
    </source>
</evidence>
<evidence type="ECO:0000313" key="5">
    <source>
        <dbReference type="EMBL" id="WEG73607.1"/>
    </source>
</evidence>
<dbReference type="Gene3D" id="3.30.428.10">
    <property type="entry name" value="HIT-like"/>
    <property type="match status" value="1"/>
</dbReference>
<dbReference type="KEGG" id="vie:OL234_01495"/>
<dbReference type="PROSITE" id="PS51084">
    <property type="entry name" value="HIT_2"/>
    <property type="match status" value="1"/>
</dbReference>
<dbReference type="Proteomes" id="UP001179647">
    <property type="component" value="Chromosome"/>
</dbReference>
<feature type="active site" description="Tele-AMP-histidine intermediate" evidence="1">
    <location>
        <position position="94"/>
    </location>
</feature>
<dbReference type="InterPro" id="IPR052908">
    <property type="entry name" value="AP-4-A_phosphorylase"/>
</dbReference>
<dbReference type="AlphaFoldDB" id="A0AAF0I9N4"/>